<evidence type="ECO:0000313" key="6">
    <source>
        <dbReference type="EMBL" id="MDR5906487.1"/>
    </source>
</evidence>
<name>A0ABU1HG84_9GAMM</name>
<comment type="caution">
    <text evidence="6">The sequence shown here is derived from an EMBL/GenBank/DDBJ whole genome shotgun (WGS) entry which is preliminary data.</text>
</comment>
<gene>
    <name evidence="6" type="ORF">QC821_14520</name>
</gene>
<dbReference type="Pfam" id="PF03466">
    <property type="entry name" value="LysR_substrate"/>
    <property type="match status" value="1"/>
</dbReference>
<keyword evidence="2" id="KW-0805">Transcription regulation</keyword>
<dbReference type="CDD" id="cd08435">
    <property type="entry name" value="PBP2_GbpR"/>
    <property type="match status" value="1"/>
</dbReference>
<sequence>MEKLSSAGLCGWMRFKHLLLLVHLDQCRNMHAASRHMHLSQPAASKMLRDLERYFGFAIFERHPRAMVPTELGMQLVRHAEILLNDAERMVKDIQMRREGGYGRLLIGAIPAAAPEILPAAIAALKRRRPRLSISLDEQSSDRLLQALEYKQLDLVVGRLTAESQHNLFDFEPLLEEPLRVVVGREHPLAETRTIDLASLCRWPWILHPPASPMRQVFERALAELGIASPDDIIETTSTQMILQLLLSSSMLAVLPQSVLKRPLASGQYVVLPLTIGKPLNHYGIITRKHEPLPPATAELVEELRRRAVSAKSLMEHLA</sequence>
<dbReference type="Pfam" id="PF00126">
    <property type="entry name" value="HTH_1"/>
    <property type="match status" value="1"/>
</dbReference>
<comment type="similarity">
    <text evidence="1">Belongs to the LysR transcriptional regulatory family.</text>
</comment>
<dbReference type="InterPro" id="IPR037405">
    <property type="entry name" value="GbpR_PBP2"/>
</dbReference>
<dbReference type="InterPro" id="IPR036390">
    <property type="entry name" value="WH_DNA-bd_sf"/>
</dbReference>
<dbReference type="SUPFAM" id="SSF53850">
    <property type="entry name" value="Periplasmic binding protein-like II"/>
    <property type="match status" value="1"/>
</dbReference>
<dbReference type="Gene3D" id="3.40.190.10">
    <property type="entry name" value="Periplasmic binding protein-like II"/>
    <property type="match status" value="2"/>
</dbReference>
<organism evidence="6 7">
    <name type="scientific">Franzmannia qiaohouensis</name>
    <dbReference type="NCBI Taxonomy" id="1329370"/>
    <lineage>
        <taxon>Bacteria</taxon>
        <taxon>Pseudomonadati</taxon>
        <taxon>Pseudomonadota</taxon>
        <taxon>Gammaproteobacteria</taxon>
        <taxon>Oceanospirillales</taxon>
        <taxon>Halomonadaceae</taxon>
        <taxon>Franzmannia</taxon>
    </lineage>
</organism>
<dbReference type="PRINTS" id="PR00039">
    <property type="entry name" value="HTHLYSR"/>
</dbReference>
<dbReference type="PANTHER" id="PTHR30419:SF8">
    <property type="entry name" value="NITROGEN ASSIMILATION TRANSCRIPTIONAL ACTIVATOR-RELATED"/>
    <property type="match status" value="1"/>
</dbReference>
<dbReference type="Gene3D" id="1.10.10.10">
    <property type="entry name" value="Winged helix-like DNA-binding domain superfamily/Winged helix DNA-binding domain"/>
    <property type="match status" value="1"/>
</dbReference>
<evidence type="ECO:0000256" key="1">
    <source>
        <dbReference type="ARBA" id="ARBA00009437"/>
    </source>
</evidence>
<dbReference type="InterPro" id="IPR000847">
    <property type="entry name" value="LysR_HTH_N"/>
</dbReference>
<dbReference type="SUPFAM" id="SSF46785">
    <property type="entry name" value="Winged helix' DNA-binding domain"/>
    <property type="match status" value="1"/>
</dbReference>
<dbReference type="EMBL" id="JARWAM010000010">
    <property type="protein sequence ID" value="MDR5906487.1"/>
    <property type="molecule type" value="Genomic_DNA"/>
</dbReference>
<evidence type="ECO:0000259" key="5">
    <source>
        <dbReference type="PROSITE" id="PS50931"/>
    </source>
</evidence>
<reference evidence="6 7" key="1">
    <citation type="submission" date="2023-04" db="EMBL/GenBank/DDBJ databases">
        <title>A long-awaited taxogenomic arrangement of the family Halomonadaceae.</title>
        <authorList>
            <person name="De La Haba R."/>
            <person name="Chuvochina M."/>
            <person name="Wittouck S."/>
            <person name="Arahal D.R."/>
            <person name="Sanchez-Porro C."/>
            <person name="Hugenholtz P."/>
            <person name="Ventosa A."/>
        </authorList>
    </citation>
    <scope>NUCLEOTIDE SEQUENCE [LARGE SCALE GENOMIC DNA]</scope>
    <source>
        <strain evidence="6 7">DSM 26770</strain>
    </source>
</reference>
<dbReference type="RefSeq" id="WP_309722910.1">
    <property type="nucleotide sequence ID" value="NZ_JARWAM010000010.1"/>
</dbReference>
<keyword evidence="7" id="KW-1185">Reference proteome</keyword>
<dbReference type="PROSITE" id="PS50931">
    <property type="entry name" value="HTH_LYSR"/>
    <property type="match status" value="1"/>
</dbReference>
<dbReference type="Proteomes" id="UP001251374">
    <property type="component" value="Unassembled WGS sequence"/>
</dbReference>
<dbReference type="InterPro" id="IPR005119">
    <property type="entry name" value="LysR_subst-bd"/>
</dbReference>
<evidence type="ECO:0000313" key="7">
    <source>
        <dbReference type="Proteomes" id="UP001251374"/>
    </source>
</evidence>
<dbReference type="InterPro" id="IPR036388">
    <property type="entry name" value="WH-like_DNA-bd_sf"/>
</dbReference>
<protein>
    <submittedName>
        <fullName evidence="6">LysR family transcriptional regulator</fullName>
    </submittedName>
</protein>
<accession>A0ABU1HG84</accession>
<dbReference type="PANTHER" id="PTHR30419">
    <property type="entry name" value="HTH-TYPE TRANSCRIPTIONAL REGULATOR YBHD"/>
    <property type="match status" value="1"/>
</dbReference>
<dbReference type="InterPro" id="IPR050950">
    <property type="entry name" value="HTH-type_LysR_regulators"/>
</dbReference>
<evidence type="ECO:0000256" key="2">
    <source>
        <dbReference type="ARBA" id="ARBA00023015"/>
    </source>
</evidence>
<evidence type="ECO:0000256" key="3">
    <source>
        <dbReference type="ARBA" id="ARBA00023125"/>
    </source>
</evidence>
<evidence type="ECO:0000256" key="4">
    <source>
        <dbReference type="ARBA" id="ARBA00023163"/>
    </source>
</evidence>
<proteinExistence type="inferred from homology"/>
<keyword evidence="3" id="KW-0238">DNA-binding</keyword>
<keyword evidence="4" id="KW-0804">Transcription</keyword>
<feature type="domain" description="HTH lysR-type" evidence="5">
    <location>
        <begin position="13"/>
        <end position="70"/>
    </location>
</feature>